<dbReference type="PROSITE" id="PS51904">
    <property type="entry name" value="GLYCOSYL_HYDROL_F25_2"/>
    <property type="match status" value="1"/>
</dbReference>
<evidence type="ECO:0000313" key="4">
    <source>
        <dbReference type="Proteomes" id="UP000095621"/>
    </source>
</evidence>
<organism evidence="3 4">
    <name type="scientific">Lachnospira eligens</name>
    <dbReference type="NCBI Taxonomy" id="39485"/>
    <lineage>
        <taxon>Bacteria</taxon>
        <taxon>Bacillati</taxon>
        <taxon>Bacillota</taxon>
        <taxon>Clostridia</taxon>
        <taxon>Lachnospirales</taxon>
        <taxon>Lachnospiraceae</taxon>
        <taxon>Lachnospira</taxon>
    </lineage>
</organism>
<dbReference type="GO" id="GO:0009253">
    <property type="term" value="P:peptidoglycan catabolic process"/>
    <property type="evidence" value="ECO:0007669"/>
    <property type="project" value="InterPro"/>
</dbReference>
<dbReference type="SUPFAM" id="SSF51445">
    <property type="entry name" value="(Trans)glycosidases"/>
    <property type="match status" value="1"/>
</dbReference>
<dbReference type="CDD" id="cd06414">
    <property type="entry name" value="GH25_LytC-like"/>
    <property type="match status" value="1"/>
</dbReference>
<name>A0A174YVB5_9FIRM</name>
<dbReference type="EMBL" id="CZBU01000007">
    <property type="protein sequence ID" value="CUQ79085.1"/>
    <property type="molecule type" value="Genomic_DNA"/>
</dbReference>
<keyword evidence="2" id="KW-1133">Transmembrane helix</keyword>
<gene>
    <name evidence="3" type="primary">lyc_2</name>
    <name evidence="3" type="ORF">ERS852490_02743</name>
</gene>
<comment type="similarity">
    <text evidence="1">Belongs to the glycosyl hydrolase 25 family.</text>
</comment>
<keyword evidence="3" id="KW-0378">Hydrolase</keyword>
<dbReference type="Proteomes" id="UP000095621">
    <property type="component" value="Unassembled WGS sequence"/>
</dbReference>
<dbReference type="AlphaFoldDB" id="A0A174YVB5"/>
<dbReference type="GO" id="GO:0016998">
    <property type="term" value="P:cell wall macromolecule catabolic process"/>
    <property type="evidence" value="ECO:0007669"/>
    <property type="project" value="InterPro"/>
</dbReference>
<accession>A0A174YVB5</accession>
<protein>
    <submittedName>
        <fullName evidence="3">Autolytic lysozyme</fullName>
        <ecNumber evidence="3">3.2.1.17</ecNumber>
    </submittedName>
</protein>
<evidence type="ECO:0000313" key="3">
    <source>
        <dbReference type="EMBL" id="CUQ79085.1"/>
    </source>
</evidence>
<dbReference type="RefSeq" id="WP_055216513.1">
    <property type="nucleotide sequence ID" value="NZ_CZBU01000007.1"/>
</dbReference>
<dbReference type="GO" id="GO:0003796">
    <property type="term" value="F:lysozyme activity"/>
    <property type="evidence" value="ECO:0007669"/>
    <property type="project" value="UniProtKB-EC"/>
</dbReference>
<dbReference type="OrthoDB" id="9765879at2"/>
<dbReference type="InterPro" id="IPR017853">
    <property type="entry name" value="GH"/>
</dbReference>
<proteinExistence type="inferred from homology"/>
<keyword evidence="2" id="KW-0812">Transmembrane</keyword>
<sequence length="335" mass="38567">MKSKKTNPFVITTLIFFMTTVMFGLLTTGVIIKYRKSTVTTNTDKLSNDEIEKLKSEEKEDLLSDMKLRFTNGEGSLSILKSYFPDNIVYVNNKNQYVFAQILPELAKNNYKDENFKQDDKGIITYNEDGKITTHMGVDASKFQGNIDFKKLKEQGVEFAMLRCGFRSYGNGILNTDSSFDTFAKDAIKNNIKIGAYFFSSAITKQEAIEEADYVLDIIKPYKITYPVVIDFEEISGDSYRQENLTTEELTDIIIAFCDKIEKAGYKPMIYSNLKGFVGRLDLTRLEKYEKWFAYYSDTPYFPYEFSIWQYTESAKLDGVSGNTIDLNISFKDYN</sequence>
<keyword evidence="3" id="KW-0326">Glycosidase</keyword>
<dbReference type="PANTHER" id="PTHR34135:SF2">
    <property type="entry name" value="LYSOZYME"/>
    <property type="match status" value="1"/>
</dbReference>
<dbReference type="GO" id="GO:0016052">
    <property type="term" value="P:carbohydrate catabolic process"/>
    <property type="evidence" value="ECO:0007669"/>
    <property type="project" value="TreeGrafter"/>
</dbReference>
<feature type="transmembrane region" description="Helical" evidence="2">
    <location>
        <begin position="9"/>
        <end position="32"/>
    </location>
</feature>
<dbReference type="InterPro" id="IPR002053">
    <property type="entry name" value="Glyco_hydro_25"/>
</dbReference>
<reference evidence="3 4" key="1">
    <citation type="submission" date="2015-09" db="EMBL/GenBank/DDBJ databases">
        <authorList>
            <consortium name="Pathogen Informatics"/>
        </authorList>
    </citation>
    <scope>NUCLEOTIDE SEQUENCE [LARGE SCALE GENOMIC DNA]</scope>
    <source>
        <strain evidence="3 4">2789STDY5834875</strain>
    </source>
</reference>
<keyword evidence="2" id="KW-0472">Membrane</keyword>
<dbReference type="Pfam" id="PF01183">
    <property type="entry name" value="Glyco_hydro_25"/>
    <property type="match status" value="1"/>
</dbReference>
<evidence type="ECO:0000256" key="2">
    <source>
        <dbReference type="SAM" id="Phobius"/>
    </source>
</evidence>
<dbReference type="EC" id="3.2.1.17" evidence="3"/>
<evidence type="ECO:0000256" key="1">
    <source>
        <dbReference type="ARBA" id="ARBA00010646"/>
    </source>
</evidence>
<dbReference type="Gene3D" id="3.20.20.80">
    <property type="entry name" value="Glycosidases"/>
    <property type="match status" value="1"/>
</dbReference>
<dbReference type="PANTHER" id="PTHR34135">
    <property type="entry name" value="LYSOZYME"/>
    <property type="match status" value="1"/>
</dbReference>